<dbReference type="InterPro" id="IPR011250">
    <property type="entry name" value="OMP/PagP_B-barrel"/>
</dbReference>
<comment type="caution">
    <text evidence="3">The sequence shown here is derived from an EMBL/GenBank/DDBJ whole genome shotgun (WGS) entry which is preliminary data.</text>
</comment>
<comment type="subunit">
    <text evidence="1">Homodimer.</text>
</comment>
<keyword evidence="1" id="KW-0378">Hydrolase</keyword>
<evidence type="ECO:0000256" key="2">
    <source>
        <dbReference type="SAM" id="SignalP"/>
    </source>
</evidence>
<reference evidence="3 4" key="1">
    <citation type="submission" date="2020-08" db="EMBL/GenBank/DDBJ databases">
        <title>Genomic Encyclopedia of Type Strains, Phase IV (KMG-V): Genome sequencing to study the core and pangenomes of soil and plant-associated prokaryotes.</title>
        <authorList>
            <person name="Whitman W."/>
        </authorList>
    </citation>
    <scope>NUCLEOTIDE SEQUENCE [LARGE SCALE GENOMIC DNA]</scope>
    <source>
        <strain evidence="3 4">SRMrh-85</strain>
    </source>
</reference>
<comment type="function">
    <text evidence="1">Has lipid A 3-O-deacylase activity. Hydrolyzes the ester bond at the 3 position of lipid A, a bioactive component of lipopolysaccharide (LPS), thereby releasing the primary fatty acyl moiety.</text>
</comment>
<dbReference type="Gene3D" id="2.40.160.20">
    <property type="match status" value="1"/>
</dbReference>
<gene>
    <name evidence="3" type="ORF">FHX59_005661</name>
</gene>
<keyword evidence="1" id="KW-0472">Membrane</keyword>
<dbReference type="Pfam" id="PF09411">
    <property type="entry name" value="PagL"/>
    <property type="match status" value="1"/>
</dbReference>
<dbReference type="EC" id="3.1.1.77" evidence="1"/>
<feature type="signal peptide" evidence="2">
    <location>
        <begin position="1"/>
        <end position="42"/>
    </location>
</feature>
<protein>
    <recommendedName>
        <fullName evidence="1">Lipid A deacylase</fullName>
        <ecNumber evidence="1">3.1.1.77</ecNumber>
    </recommendedName>
    <alternativeName>
        <fullName evidence="1">LPS 3-O-deacylase</fullName>
    </alternativeName>
    <alternativeName>
        <fullName evidence="1">Outer membrane enzyme</fullName>
    </alternativeName>
</protein>
<evidence type="ECO:0000313" key="4">
    <source>
        <dbReference type="Proteomes" id="UP000533533"/>
    </source>
</evidence>
<organism evidence="3 4">
    <name type="scientific">Paraburkholderia silvatlantica</name>
    <dbReference type="NCBI Taxonomy" id="321895"/>
    <lineage>
        <taxon>Bacteria</taxon>
        <taxon>Pseudomonadati</taxon>
        <taxon>Pseudomonadota</taxon>
        <taxon>Betaproteobacteria</taxon>
        <taxon>Burkholderiales</taxon>
        <taxon>Burkholderiaceae</taxon>
        <taxon>Paraburkholderia</taxon>
    </lineage>
</organism>
<comment type="similarity">
    <text evidence="1">Belongs to the PagL family.</text>
</comment>
<evidence type="ECO:0000256" key="1">
    <source>
        <dbReference type="PIRNR" id="PIRNR029681"/>
    </source>
</evidence>
<accession>A0ABR6FUS8</accession>
<keyword evidence="2" id="KW-0732">Signal</keyword>
<sequence length="200" mass="22211">MASINRGLDAKAKRKRKKLKEGRFRLGVLFAALCASATSAYAGQWGVQFAGGVADHDVRKADLGIVWDPGLSWWEIGGYHFTVVGEAHAAYWDIQEKPGSHPNIWEFGLTPVFRFIRSSGYIRPFVEAGVGVRLLSHVDETPDRSFSSSFQFADMVGVGAQFGAHQNYQAGFRFQHLSNAGLKHPNPGINFSQVYLQYNF</sequence>
<comment type="catalytic activity">
    <reaction evidence="1">
        <text>a 3-(acyloxy)acyl derivative of bacterial toxin + H2O = a 3-hydroxyacyl derivative of bacterial toxin + a fatty acid + H(+)</text>
        <dbReference type="Rhea" id="RHEA:12032"/>
        <dbReference type="ChEBI" id="CHEBI:15377"/>
        <dbReference type="ChEBI" id="CHEBI:15378"/>
        <dbReference type="ChEBI" id="CHEBI:28868"/>
        <dbReference type="ChEBI" id="CHEBI:136853"/>
        <dbReference type="ChEBI" id="CHEBI:140675"/>
        <dbReference type="EC" id="3.1.1.77"/>
    </reaction>
</comment>
<comment type="subcellular location">
    <subcellularLocation>
        <location evidence="1">Cell outer membrane</location>
        <topology evidence="1">Multi-pass membrane protein</topology>
    </subcellularLocation>
</comment>
<evidence type="ECO:0000313" key="3">
    <source>
        <dbReference type="EMBL" id="MBB2931191.1"/>
    </source>
</evidence>
<keyword evidence="4" id="KW-1185">Reference proteome</keyword>
<keyword evidence="1" id="KW-0998">Cell outer membrane</keyword>
<dbReference type="RefSeq" id="WP_110386110.1">
    <property type="nucleotide sequence ID" value="NZ_JACHVZ010000017.1"/>
</dbReference>
<dbReference type="SUPFAM" id="SSF56925">
    <property type="entry name" value="OMPA-like"/>
    <property type="match status" value="1"/>
</dbReference>
<dbReference type="Proteomes" id="UP000533533">
    <property type="component" value="Unassembled WGS sequence"/>
</dbReference>
<dbReference type="PIRSF" id="PIRSF029681">
    <property type="entry name" value="PagL"/>
    <property type="match status" value="1"/>
</dbReference>
<feature type="chain" id="PRO_5045360509" description="Lipid A deacylase" evidence="2">
    <location>
        <begin position="43"/>
        <end position="200"/>
    </location>
</feature>
<proteinExistence type="inferred from homology"/>
<dbReference type="EMBL" id="JACHVZ010000017">
    <property type="protein sequence ID" value="MBB2931191.1"/>
    <property type="molecule type" value="Genomic_DNA"/>
</dbReference>
<name>A0ABR6FUS8_9BURK</name>
<dbReference type="InterPro" id="IPR018550">
    <property type="entry name" value="Lipid-A_deacylase-rel"/>
</dbReference>